<evidence type="ECO:0000313" key="1">
    <source>
        <dbReference type="EMBL" id="OOG00924.1"/>
    </source>
</evidence>
<sequence length="74" mass="7867">MAGDNHGMIMGLLLVARAQGDRLEQLVRRPVGHGSRKRAIASNRSWSACGSSGGGIIIIGIDYDFIYLVPAGDQ</sequence>
<keyword evidence="2" id="KW-1185">Reference proteome</keyword>
<proteinExistence type="predicted"/>
<evidence type="ECO:0000313" key="2">
    <source>
        <dbReference type="Proteomes" id="UP000188318"/>
    </source>
</evidence>
<dbReference type="VEuPathDB" id="FungiDB:ASPCADRAFT_202752"/>
<dbReference type="EMBL" id="KV907493">
    <property type="protein sequence ID" value="OOG00924.1"/>
    <property type="molecule type" value="Genomic_DNA"/>
</dbReference>
<protein>
    <submittedName>
        <fullName evidence="1">Uncharacterized protein</fullName>
    </submittedName>
</protein>
<dbReference type="AlphaFoldDB" id="A0A1R3S2H2"/>
<gene>
    <name evidence="1" type="ORF">ASPCADRAFT_202752</name>
</gene>
<organism evidence="1 2">
    <name type="scientific">Aspergillus carbonarius (strain ITEM 5010)</name>
    <dbReference type="NCBI Taxonomy" id="602072"/>
    <lineage>
        <taxon>Eukaryota</taxon>
        <taxon>Fungi</taxon>
        <taxon>Dikarya</taxon>
        <taxon>Ascomycota</taxon>
        <taxon>Pezizomycotina</taxon>
        <taxon>Eurotiomycetes</taxon>
        <taxon>Eurotiomycetidae</taxon>
        <taxon>Eurotiales</taxon>
        <taxon>Aspergillaceae</taxon>
        <taxon>Aspergillus</taxon>
        <taxon>Aspergillus subgen. Circumdati</taxon>
    </lineage>
</organism>
<accession>A0A1R3S2H2</accession>
<name>A0A1R3S2H2_ASPC5</name>
<reference evidence="2" key="1">
    <citation type="journal article" date="2017" name="Genome Biol.">
        <title>Comparative genomics reveals high biological diversity and specific adaptations in the industrially and medically important fungal genus Aspergillus.</title>
        <authorList>
            <person name="de Vries R.P."/>
            <person name="Riley R."/>
            <person name="Wiebenga A."/>
            <person name="Aguilar-Osorio G."/>
            <person name="Amillis S."/>
            <person name="Uchima C.A."/>
            <person name="Anderluh G."/>
            <person name="Asadollahi M."/>
            <person name="Askin M."/>
            <person name="Barry K."/>
            <person name="Battaglia E."/>
            <person name="Bayram O."/>
            <person name="Benocci T."/>
            <person name="Braus-Stromeyer S.A."/>
            <person name="Caldana C."/>
            <person name="Canovas D."/>
            <person name="Cerqueira G.C."/>
            <person name="Chen F."/>
            <person name="Chen W."/>
            <person name="Choi C."/>
            <person name="Clum A."/>
            <person name="Dos Santos R.A."/>
            <person name="Damasio A.R."/>
            <person name="Diallinas G."/>
            <person name="Emri T."/>
            <person name="Fekete E."/>
            <person name="Flipphi M."/>
            <person name="Freyberg S."/>
            <person name="Gallo A."/>
            <person name="Gournas C."/>
            <person name="Habgood R."/>
            <person name="Hainaut M."/>
            <person name="Harispe M.L."/>
            <person name="Henrissat B."/>
            <person name="Hilden K.S."/>
            <person name="Hope R."/>
            <person name="Hossain A."/>
            <person name="Karabika E."/>
            <person name="Karaffa L."/>
            <person name="Karanyi Z."/>
            <person name="Krasevec N."/>
            <person name="Kuo A."/>
            <person name="Kusch H."/>
            <person name="LaButti K."/>
            <person name="Lagendijk E.L."/>
            <person name="Lapidus A."/>
            <person name="Levasseur A."/>
            <person name="Lindquist E."/>
            <person name="Lipzen A."/>
            <person name="Logrieco A.F."/>
            <person name="MacCabe A."/>
            <person name="Maekelae M.R."/>
            <person name="Malavazi I."/>
            <person name="Melin P."/>
            <person name="Meyer V."/>
            <person name="Mielnichuk N."/>
            <person name="Miskei M."/>
            <person name="Molnar A.P."/>
            <person name="Mule G."/>
            <person name="Ngan C.Y."/>
            <person name="Orejas M."/>
            <person name="Orosz E."/>
            <person name="Ouedraogo J.P."/>
            <person name="Overkamp K.M."/>
            <person name="Park H.-S."/>
            <person name="Perrone G."/>
            <person name="Piumi F."/>
            <person name="Punt P.J."/>
            <person name="Ram A.F."/>
            <person name="Ramon A."/>
            <person name="Rauscher S."/>
            <person name="Record E."/>
            <person name="Riano-Pachon D.M."/>
            <person name="Robert V."/>
            <person name="Roehrig J."/>
            <person name="Ruller R."/>
            <person name="Salamov A."/>
            <person name="Salih N.S."/>
            <person name="Samson R.A."/>
            <person name="Sandor E."/>
            <person name="Sanguinetti M."/>
            <person name="Schuetze T."/>
            <person name="Sepcic K."/>
            <person name="Shelest E."/>
            <person name="Sherlock G."/>
            <person name="Sophianopoulou V."/>
            <person name="Squina F.M."/>
            <person name="Sun H."/>
            <person name="Susca A."/>
            <person name="Todd R.B."/>
            <person name="Tsang A."/>
            <person name="Unkles S.E."/>
            <person name="van de Wiele N."/>
            <person name="van Rossen-Uffink D."/>
            <person name="Oliveira J.V."/>
            <person name="Vesth T.C."/>
            <person name="Visser J."/>
            <person name="Yu J.-H."/>
            <person name="Zhou M."/>
            <person name="Andersen M.R."/>
            <person name="Archer D.B."/>
            <person name="Baker S.E."/>
            <person name="Benoit I."/>
            <person name="Brakhage A.A."/>
            <person name="Braus G.H."/>
            <person name="Fischer R."/>
            <person name="Frisvad J.C."/>
            <person name="Goldman G.H."/>
            <person name="Houbraken J."/>
            <person name="Oakley B."/>
            <person name="Pocsi I."/>
            <person name="Scazzocchio C."/>
            <person name="Seiboth B."/>
            <person name="vanKuyk P.A."/>
            <person name="Wortman J."/>
            <person name="Dyer P.S."/>
            <person name="Grigoriev I.V."/>
        </authorList>
    </citation>
    <scope>NUCLEOTIDE SEQUENCE [LARGE SCALE GENOMIC DNA]</scope>
    <source>
        <strain evidence="2">ITEM 5010</strain>
    </source>
</reference>
<dbReference type="Proteomes" id="UP000188318">
    <property type="component" value="Unassembled WGS sequence"/>
</dbReference>